<keyword evidence="2" id="KW-1185">Reference proteome</keyword>
<organism evidence="1 2">
    <name type="scientific">Acanthosepion pharaonis</name>
    <name type="common">Pharaoh cuttlefish</name>
    <name type="synonym">Sepia pharaonis</name>
    <dbReference type="NCBI Taxonomy" id="158019"/>
    <lineage>
        <taxon>Eukaryota</taxon>
        <taxon>Metazoa</taxon>
        <taxon>Spiralia</taxon>
        <taxon>Lophotrochozoa</taxon>
        <taxon>Mollusca</taxon>
        <taxon>Cephalopoda</taxon>
        <taxon>Coleoidea</taxon>
        <taxon>Decapodiformes</taxon>
        <taxon>Sepiida</taxon>
        <taxon>Sepiina</taxon>
        <taxon>Sepiidae</taxon>
        <taxon>Acanthosepion</taxon>
    </lineage>
</organism>
<gene>
    <name evidence="1" type="ORF">SPHA_20925</name>
</gene>
<comment type="caution">
    <text evidence="1">The sequence shown here is derived from an EMBL/GenBank/DDBJ whole genome shotgun (WGS) entry which is preliminary data.</text>
</comment>
<dbReference type="EMBL" id="CAHIKZ030000767">
    <property type="protein sequence ID" value="CAE1237739.1"/>
    <property type="molecule type" value="Genomic_DNA"/>
</dbReference>
<name>A0A812BII7_ACAPH</name>
<proteinExistence type="predicted"/>
<evidence type="ECO:0000313" key="2">
    <source>
        <dbReference type="Proteomes" id="UP000597762"/>
    </source>
</evidence>
<dbReference type="Proteomes" id="UP000597762">
    <property type="component" value="Unassembled WGS sequence"/>
</dbReference>
<dbReference type="AlphaFoldDB" id="A0A812BII7"/>
<reference evidence="1" key="1">
    <citation type="submission" date="2021-01" db="EMBL/GenBank/DDBJ databases">
        <authorList>
            <person name="Li R."/>
            <person name="Bekaert M."/>
        </authorList>
    </citation>
    <scope>NUCLEOTIDE SEQUENCE</scope>
    <source>
        <strain evidence="1">Farmed</strain>
    </source>
</reference>
<evidence type="ECO:0000313" key="1">
    <source>
        <dbReference type="EMBL" id="CAE1237739.1"/>
    </source>
</evidence>
<protein>
    <submittedName>
        <fullName evidence="1">LIN54</fullName>
    </submittedName>
</protein>
<accession>A0A812BII7</accession>
<sequence>MQSANTVDCLPFSEAQPEQGWSKPTYLVTMAPDIAVSEHAHSGTSAVIEAVNKTLSCKRSLVNSSTVSPVVTKVIITNAAGKNSSLEQPQAIPVQIPNQLLALNSIGPGISVLPQAQNSQTPTKTITISSQGIVSAGKTVIAAMPGTPTKSGVHITKLPISPAKTPTKITMIPVSIAKSPQRAVLASSNATMIPRTISGTDRSMLTINSSMAGAGISKPATITMSPSKLIIKQGTLPKSSTQQIQLPVSKPIQVATQQQAANIRHVTVSAQSVHQVQVPGDKLQYVRLVTPHTQAQTTTASLTDPSLPPV</sequence>